<dbReference type="FunFam" id="2.60.120.260:FF:000118">
    <property type="entry name" value="Beta-mannosidase B"/>
    <property type="match status" value="1"/>
</dbReference>
<keyword evidence="7" id="KW-0624">Polysaccharide degradation</keyword>
<evidence type="ECO:0000256" key="4">
    <source>
        <dbReference type="ARBA" id="ARBA00022801"/>
    </source>
</evidence>
<dbReference type="InterPro" id="IPR041447">
    <property type="entry name" value="Mannosidase_ig"/>
</dbReference>
<dbReference type="Pfam" id="PF17786">
    <property type="entry name" value="Mannosidase_ig"/>
    <property type="match status" value="1"/>
</dbReference>
<sequence length="835" mass="95521">MVEHLARTELRHGWTLRETDNLTVEEIPVKEVPTVVHLDLIQAQKIPDPFIGFNELDVEWVGERPWTYTTKFQQPITKDGARVDLVFEGLDTFAEVKVNGETVLKSDNMFMSYRCDITKLLRSGADNDLQIDFASALLRGREIEKQHPEYRFICHNGETGRLGVRKAQYHWGWDWGPVLMTAGPWRPVWIETYHGRIADVWSDIKPSKDFKSATGKVFVRVEGPAKSVALRMNLAGNTILEQTIQVNDHGLATATVTIDDPSLWFPHGYGDQPLYQINVRLLGGETVLDEVNKKVGIREAELVQEIDDAGKSFYLRINGVDVFAGGSCWIPADNFLPRITHEKYRNWLQLMVEGGQVMTRVWGGGIYEDDAFYDICDELGILVWQDFMFACGSYPTWPELLESVKLEAVCNLRRLRHHPSIVIYAGNNEDYQIQEQYNLDYDRYNKDTKSWLRSTFPARYIYEELLPSVVGEECPNVPYWPASPFSGGANSADLTVGDVHQWNVWHGKQEKYQVYEQIGGRFNSEFGLEAFPVMKTIEGFVKDKSDLHPRSAVMDFHNKADGHERRIGLYLAENFRPTNSMTSYAYITQVSQSEAMYFAYKPWRRQWGENRRCGGALVWQLNDCWPCTSWALVDYHLRKKPAFYTVSRLLAPIAVGVQRQHHDWSVCHARPAITLQWKLWIVSTKLTPVEASVELRFISVETGKDIKPAVKKDCTIVPNGTTNVVEGVVHNREEEPHILAARVFVNGTCIARDTDWPQPLKYLTFGDRRLKVTQNENEIQISTEKPVKALVFEEADGVKLSDNCLDLVPGDDQVIKVEGKNLQGKLSWTYLGYEE</sequence>
<dbReference type="InterPro" id="IPR054593">
    <property type="entry name" value="Beta-mannosidase-like_N2"/>
</dbReference>
<dbReference type="GO" id="GO:0006516">
    <property type="term" value="P:glycoprotein catabolic process"/>
    <property type="evidence" value="ECO:0007669"/>
    <property type="project" value="TreeGrafter"/>
</dbReference>
<dbReference type="Proteomes" id="UP000019478">
    <property type="component" value="Unassembled WGS sequence"/>
</dbReference>
<dbReference type="InterPro" id="IPR050887">
    <property type="entry name" value="Beta-mannosidase_GH2"/>
</dbReference>
<comment type="similarity">
    <text evidence="8">Belongs to the glycosyl hydrolase 2 family. Beta-mannosidase B subfamily.</text>
</comment>
<name>W9YVE0_9EURO</name>
<dbReference type="SUPFAM" id="SSF49303">
    <property type="entry name" value="beta-Galactosidase/glucuronidase domain"/>
    <property type="match status" value="2"/>
</dbReference>
<keyword evidence="6" id="KW-0326">Glycosidase</keyword>
<evidence type="ECO:0000256" key="9">
    <source>
        <dbReference type="ARBA" id="ARBA00041069"/>
    </source>
</evidence>
<dbReference type="InterPro" id="IPR036156">
    <property type="entry name" value="Beta-gal/glucu_dom_sf"/>
</dbReference>
<dbReference type="STRING" id="1182542.W9YVE0"/>
<evidence type="ECO:0000256" key="3">
    <source>
        <dbReference type="ARBA" id="ARBA00012754"/>
    </source>
</evidence>
<dbReference type="FunFam" id="3.20.20.80:FF:000050">
    <property type="entry name" value="Beta-mannosidase B"/>
    <property type="match status" value="1"/>
</dbReference>
<dbReference type="EC" id="3.2.1.25" evidence="3"/>
<keyword evidence="4" id="KW-0378">Hydrolase</keyword>
<dbReference type="Gene3D" id="2.60.120.260">
    <property type="entry name" value="Galactose-binding domain-like"/>
    <property type="match status" value="1"/>
</dbReference>
<gene>
    <name evidence="14" type="ORF">A1O3_01798</name>
</gene>
<evidence type="ECO:0000256" key="1">
    <source>
        <dbReference type="ARBA" id="ARBA00000829"/>
    </source>
</evidence>
<dbReference type="PANTHER" id="PTHR43730:SF1">
    <property type="entry name" value="BETA-MANNOSIDASE"/>
    <property type="match status" value="1"/>
</dbReference>
<comment type="caution">
    <text evidence="14">The sequence shown here is derived from an EMBL/GenBank/DDBJ whole genome shotgun (WGS) entry which is preliminary data.</text>
</comment>
<dbReference type="SUPFAM" id="SSF51445">
    <property type="entry name" value="(Trans)glycosidases"/>
    <property type="match status" value="1"/>
</dbReference>
<dbReference type="InterPro" id="IPR008979">
    <property type="entry name" value="Galactose-bd-like_sf"/>
</dbReference>
<dbReference type="eggNOG" id="KOG2230">
    <property type="taxonomic scope" value="Eukaryota"/>
</dbReference>
<proteinExistence type="inferred from homology"/>
<dbReference type="Gene3D" id="2.60.40.10">
    <property type="entry name" value="Immunoglobulins"/>
    <property type="match status" value="2"/>
</dbReference>
<reference evidence="14 15" key="1">
    <citation type="submission" date="2013-03" db="EMBL/GenBank/DDBJ databases">
        <title>The Genome Sequence of Capronia epimyces CBS 606.96.</title>
        <authorList>
            <consortium name="The Broad Institute Genomics Platform"/>
            <person name="Cuomo C."/>
            <person name="de Hoog S."/>
            <person name="Gorbushina A."/>
            <person name="Walker B."/>
            <person name="Young S.K."/>
            <person name="Zeng Q."/>
            <person name="Gargeya S."/>
            <person name="Fitzgerald M."/>
            <person name="Haas B."/>
            <person name="Abouelleil A."/>
            <person name="Allen A.W."/>
            <person name="Alvarado L."/>
            <person name="Arachchi H.M."/>
            <person name="Berlin A.M."/>
            <person name="Chapman S.B."/>
            <person name="Gainer-Dewar J."/>
            <person name="Goldberg J."/>
            <person name="Griggs A."/>
            <person name="Gujja S."/>
            <person name="Hansen M."/>
            <person name="Howarth C."/>
            <person name="Imamovic A."/>
            <person name="Ireland A."/>
            <person name="Larimer J."/>
            <person name="McCowan C."/>
            <person name="Murphy C."/>
            <person name="Pearson M."/>
            <person name="Poon T.W."/>
            <person name="Priest M."/>
            <person name="Roberts A."/>
            <person name="Saif S."/>
            <person name="Shea T."/>
            <person name="Sisk P."/>
            <person name="Sykes S."/>
            <person name="Wortman J."/>
            <person name="Nusbaum C."/>
            <person name="Birren B."/>
        </authorList>
    </citation>
    <scope>NUCLEOTIDE SEQUENCE [LARGE SCALE GENOMIC DNA]</scope>
    <source>
        <strain evidence="14 15">CBS 606.96</strain>
    </source>
</reference>
<keyword evidence="5" id="KW-0119">Carbohydrate metabolism</keyword>
<organism evidence="14 15">
    <name type="scientific">Capronia epimyces CBS 606.96</name>
    <dbReference type="NCBI Taxonomy" id="1182542"/>
    <lineage>
        <taxon>Eukaryota</taxon>
        <taxon>Fungi</taxon>
        <taxon>Dikarya</taxon>
        <taxon>Ascomycota</taxon>
        <taxon>Pezizomycotina</taxon>
        <taxon>Eurotiomycetes</taxon>
        <taxon>Chaetothyriomycetidae</taxon>
        <taxon>Chaetothyriales</taxon>
        <taxon>Herpotrichiellaceae</taxon>
        <taxon>Capronia</taxon>
    </lineage>
</organism>
<comment type="pathway">
    <text evidence="2">Glycan metabolism; N-glycan degradation.</text>
</comment>
<dbReference type="OrthoDB" id="2866996at2759"/>
<dbReference type="GO" id="GO:0000272">
    <property type="term" value="P:polysaccharide catabolic process"/>
    <property type="evidence" value="ECO:0007669"/>
    <property type="project" value="UniProtKB-KW"/>
</dbReference>
<evidence type="ECO:0000256" key="8">
    <source>
        <dbReference type="ARBA" id="ARBA00038429"/>
    </source>
</evidence>
<evidence type="ECO:0000256" key="10">
    <source>
        <dbReference type="ARBA" id="ARBA00041614"/>
    </source>
</evidence>
<feature type="domain" description="Glycoside hydrolase family 2 immunoglobulin-like beta-sandwich" evidence="11">
    <location>
        <begin position="197"/>
        <end position="298"/>
    </location>
</feature>
<keyword evidence="15" id="KW-1185">Reference proteome</keyword>
<dbReference type="SUPFAM" id="SSF49785">
    <property type="entry name" value="Galactose-binding domain-like"/>
    <property type="match status" value="1"/>
</dbReference>
<dbReference type="AlphaFoldDB" id="W9YVE0"/>
<dbReference type="Gene3D" id="3.20.20.80">
    <property type="entry name" value="Glycosidases"/>
    <property type="match status" value="1"/>
</dbReference>
<dbReference type="InterPro" id="IPR017853">
    <property type="entry name" value="GH"/>
</dbReference>
<feature type="domain" description="Mannosidase Ig/CBM-like" evidence="12">
    <location>
        <begin position="677"/>
        <end position="762"/>
    </location>
</feature>
<protein>
    <recommendedName>
        <fullName evidence="9">Beta-mannosidase B</fullName>
        <ecNumber evidence="3">3.2.1.25</ecNumber>
    </recommendedName>
    <alternativeName>
        <fullName evidence="10">Mannanase B</fullName>
    </alternativeName>
</protein>
<dbReference type="EMBL" id="AMGY01000001">
    <property type="protein sequence ID" value="EXJ93241.1"/>
    <property type="molecule type" value="Genomic_DNA"/>
</dbReference>
<evidence type="ECO:0000256" key="2">
    <source>
        <dbReference type="ARBA" id="ARBA00004740"/>
    </source>
</evidence>
<evidence type="ECO:0000313" key="15">
    <source>
        <dbReference type="Proteomes" id="UP000019478"/>
    </source>
</evidence>
<dbReference type="Pfam" id="PF00703">
    <property type="entry name" value="Glyco_hydro_2"/>
    <property type="match status" value="1"/>
</dbReference>
<dbReference type="PANTHER" id="PTHR43730">
    <property type="entry name" value="BETA-MANNOSIDASE"/>
    <property type="match status" value="1"/>
</dbReference>
<evidence type="ECO:0000313" key="14">
    <source>
        <dbReference type="EMBL" id="EXJ93241.1"/>
    </source>
</evidence>
<dbReference type="RefSeq" id="XP_007730131.1">
    <property type="nucleotide sequence ID" value="XM_007731941.1"/>
</dbReference>
<evidence type="ECO:0000259" key="11">
    <source>
        <dbReference type="Pfam" id="PF00703"/>
    </source>
</evidence>
<evidence type="ECO:0000259" key="12">
    <source>
        <dbReference type="Pfam" id="PF17786"/>
    </source>
</evidence>
<dbReference type="GeneID" id="19165931"/>
<evidence type="ECO:0000256" key="5">
    <source>
        <dbReference type="ARBA" id="ARBA00023277"/>
    </source>
</evidence>
<feature type="domain" description="Beta-mannosidase-like galactose-binding" evidence="13">
    <location>
        <begin position="14"/>
        <end position="186"/>
    </location>
</feature>
<dbReference type="GO" id="GO:0004567">
    <property type="term" value="F:beta-mannosidase activity"/>
    <property type="evidence" value="ECO:0007669"/>
    <property type="project" value="UniProtKB-EC"/>
</dbReference>
<accession>W9YVE0</accession>
<dbReference type="Pfam" id="PF22666">
    <property type="entry name" value="Glyco_hydro_2_N2"/>
    <property type="match status" value="1"/>
</dbReference>
<dbReference type="InterPro" id="IPR006102">
    <property type="entry name" value="Ig-like_GH2"/>
</dbReference>
<comment type="catalytic activity">
    <reaction evidence="1">
        <text>Hydrolysis of terminal, non-reducing beta-D-mannose residues in beta-D-mannosides.</text>
        <dbReference type="EC" id="3.2.1.25"/>
    </reaction>
</comment>
<evidence type="ECO:0000259" key="13">
    <source>
        <dbReference type="Pfam" id="PF22666"/>
    </source>
</evidence>
<evidence type="ECO:0000256" key="6">
    <source>
        <dbReference type="ARBA" id="ARBA00023295"/>
    </source>
</evidence>
<dbReference type="InterPro" id="IPR013783">
    <property type="entry name" value="Ig-like_fold"/>
</dbReference>
<dbReference type="HOGENOM" id="CLU_005015_1_1_1"/>
<evidence type="ECO:0000256" key="7">
    <source>
        <dbReference type="ARBA" id="ARBA00023326"/>
    </source>
</evidence>